<evidence type="ECO:0000259" key="6">
    <source>
        <dbReference type="PROSITE" id="PS50305"/>
    </source>
</evidence>
<dbReference type="InterPro" id="IPR050134">
    <property type="entry name" value="NAD-dep_sirtuin_deacylases"/>
</dbReference>
<reference evidence="7 8" key="1">
    <citation type="submission" date="2021-03" db="EMBL/GenBank/DDBJ databases">
        <title>Genomic Encyclopedia of Type Strains, Phase IV (KMG-IV): sequencing the most valuable type-strain genomes for metagenomic binning, comparative biology and taxonomic classification.</title>
        <authorList>
            <person name="Goeker M."/>
        </authorList>
    </citation>
    <scope>NUCLEOTIDE SEQUENCE [LARGE SCALE GENOMIC DNA]</scope>
    <source>
        <strain evidence="7 8">DSM 25609</strain>
    </source>
</reference>
<dbReference type="GO" id="GO:0016787">
    <property type="term" value="F:hydrolase activity"/>
    <property type="evidence" value="ECO:0007669"/>
    <property type="project" value="UniProtKB-KW"/>
</dbReference>
<gene>
    <name evidence="4" type="primary">cobB</name>
    <name evidence="7" type="ORF">J2Z83_002312</name>
</gene>
<protein>
    <recommendedName>
        <fullName evidence="4">NAD-dependent protein deacetylase</fullName>
        <ecNumber evidence="4">2.3.1.286</ecNumber>
    </recommendedName>
    <alternativeName>
        <fullName evidence="4">Regulatory protein SIR2 homolog</fullName>
    </alternativeName>
</protein>
<dbReference type="PANTHER" id="PTHR11085">
    <property type="entry name" value="NAD-DEPENDENT PROTEIN DEACYLASE SIRTUIN-5, MITOCHONDRIAL-RELATED"/>
    <property type="match status" value="1"/>
</dbReference>
<comment type="function">
    <text evidence="4">NAD-dependent protein deacetylase which modulates the activities of several enzymes which are inactive in their acetylated form.</text>
</comment>
<dbReference type="InterPro" id="IPR029035">
    <property type="entry name" value="DHS-like_NAD/FAD-binding_dom"/>
</dbReference>
<comment type="cofactor">
    <cofactor evidence="4">
        <name>Zn(2+)</name>
        <dbReference type="ChEBI" id="CHEBI:29105"/>
    </cofactor>
    <text evidence="4">Binds 1 zinc ion per subunit.</text>
</comment>
<comment type="subcellular location">
    <subcellularLocation>
        <location evidence="4">Cytoplasm</location>
    </subcellularLocation>
</comment>
<dbReference type="NCBIfam" id="NF001753">
    <property type="entry name" value="PRK00481.1-3"/>
    <property type="match status" value="1"/>
</dbReference>
<dbReference type="Proteomes" id="UP001519345">
    <property type="component" value="Unassembled WGS sequence"/>
</dbReference>
<feature type="binding site" evidence="4">
    <location>
        <position position="96"/>
    </location>
    <ligand>
        <name>NAD(+)</name>
        <dbReference type="ChEBI" id="CHEBI:57540"/>
    </ligand>
</feature>
<comment type="catalytic activity">
    <reaction evidence="4">
        <text>N(6)-acetyl-L-lysyl-[protein] + NAD(+) + H2O = 2''-O-acetyl-ADP-D-ribose + nicotinamide + L-lysyl-[protein]</text>
        <dbReference type="Rhea" id="RHEA:43636"/>
        <dbReference type="Rhea" id="RHEA-COMP:9752"/>
        <dbReference type="Rhea" id="RHEA-COMP:10731"/>
        <dbReference type="ChEBI" id="CHEBI:15377"/>
        <dbReference type="ChEBI" id="CHEBI:17154"/>
        <dbReference type="ChEBI" id="CHEBI:29969"/>
        <dbReference type="ChEBI" id="CHEBI:57540"/>
        <dbReference type="ChEBI" id="CHEBI:61930"/>
        <dbReference type="ChEBI" id="CHEBI:83767"/>
        <dbReference type="EC" id="2.3.1.286"/>
    </reaction>
</comment>
<proteinExistence type="inferred from homology"/>
<evidence type="ECO:0000256" key="4">
    <source>
        <dbReference type="HAMAP-Rule" id="MF_01968"/>
    </source>
</evidence>
<feature type="binding site" evidence="4 5">
    <location>
        <position position="143"/>
    </location>
    <ligand>
        <name>Zn(2+)</name>
        <dbReference type="ChEBI" id="CHEBI:29105"/>
    </ligand>
</feature>
<feature type="binding site" evidence="4">
    <location>
        <position position="182"/>
    </location>
    <ligand>
        <name>NAD(+)</name>
        <dbReference type="ChEBI" id="CHEBI:57540"/>
    </ligand>
</feature>
<feature type="binding site" evidence="4">
    <location>
        <position position="29"/>
    </location>
    <ligand>
        <name>NAD(+)</name>
        <dbReference type="ChEBI" id="CHEBI:57540"/>
    </ligand>
</feature>
<keyword evidence="2 4" id="KW-0808">Transferase</keyword>
<evidence type="ECO:0000256" key="2">
    <source>
        <dbReference type="ARBA" id="ARBA00022679"/>
    </source>
</evidence>
<feature type="binding site" evidence="4">
    <location>
        <position position="114"/>
    </location>
    <ligand>
        <name>NAD(+)</name>
        <dbReference type="ChEBI" id="CHEBI:57540"/>
    </ligand>
</feature>
<dbReference type="SUPFAM" id="SSF52467">
    <property type="entry name" value="DHS-like NAD/FAD-binding domain"/>
    <property type="match status" value="1"/>
</dbReference>
<feature type="binding site" evidence="4">
    <location>
        <position position="224"/>
    </location>
    <ligand>
        <name>NAD(+)</name>
        <dbReference type="ChEBI" id="CHEBI:57540"/>
    </ligand>
</feature>
<dbReference type="Pfam" id="PF02146">
    <property type="entry name" value="SIR2"/>
    <property type="match status" value="1"/>
</dbReference>
<feature type="binding site" evidence="4">
    <location>
        <position position="181"/>
    </location>
    <ligand>
        <name>NAD(+)</name>
        <dbReference type="ChEBI" id="CHEBI:57540"/>
    </ligand>
</feature>
<feature type="binding site" evidence="4 5">
    <location>
        <position position="122"/>
    </location>
    <ligand>
        <name>Zn(2+)</name>
        <dbReference type="ChEBI" id="CHEBI:29105"/>
    </ligand>
</feature>
<name>A0ABS4IJL2_9BACI</name>
<feature type="binding site" evidence="4">
    <location>
        <position position="98"/>
    </location>
    <ligand>
        <name>NAD(+)</name>
        <dbReference type="ChEBI" id="CHEBI:57540"/>
    </ligand>
</feature>
<evidence type="ECO:0000256" key="5">
    <source>
        <dbReference type="PROSITE-ProRule" id="PRU00236"/>
    </source>
</evidence>
<feature type="binding site" evidence="4">
    <location>
        <position position="206"/>
    </location>
    <ligand>
        <name>NAD(+)</name>
        <dbReference type="ChEBI" id="CHEBI:57540"/>
    </ligand>
</feature>
<dbReference type="EMBL" id="JAGGKX010000011">
    <property type="protein sequence ID" value="MBP1970194.1"/>
    <property type="molecule type" value="Genomic_DNA"/>
</dbReference>
<keyword evidence="4 5" id="KW-0479">Metal-binding</keyword>
<sequence>MLKKWLNESNYTVVYTGAGMSTESGLPDFRSAGNGLWNKKDPSKIASTDALNHNVTEFIDFYRDRVLGVKDYKPHIGHDILAKWEREGLIQSIITQNVDGFHQRAGSNQVAELHGTLQNLHCQSCGKVYSSEEYINRDYYCSCGGILRPSIILFGESLPEDAFQFAHKESVKADLFIVLGSSLSVTPANHFPLIAKENGAKLVIINMEETDFDIYADEVINDKEIGKILEELDT</sequence>
<dbReference type="EC" id="2.3.1.286" evidence="4"/>
<keyword evidence="8" id="KW-1185">Reference proteome</keyword>
<comment type="similarity">
    <text evidence="4">Belongs to the sirtuin family. Class U subfamily.</text>
</comment>
<dbReference type="PROSITE" id="PS50305">
    <property type="entry name" value="SIRTUIN"/>
    <property type="match status" value="1"/>
</dbReference>
<feature type="binding site" evidence="4">
    <location>
        <position position="225"/>
    </location>
    <ligand>
        <name>NAD(+)</name>
        <dbReference type="ChEBI" id="CHEBI:57540"/>
    </ligand>
</feature>
<feature type="binding site" evidence="4">
    <location>
        <position position="22"/>
    </location>
    <ligand>
        <name>NAD(+)</name>
        <dbReference type="ChEBI" id="CHEBI:57540"/>
    </ligand>
</feature>
<dbReference type="InterPro" id="IPR003000">
    <property type="entry name" value="Sirtuin"/>
</dbReference>
<dbReference type="InterPro" id="IPR026590">
    <property type="entry name" value="Ssirtuin_cat_dom"/>
</dbReference>
<keyword evidence="3 4" id="KW-0520">NAD</keyword>
<feature type="domain" description="Deacetylase sirtuin-type" evidence="6">
    <location>
        <begin position="1"/>
        <end position="234"/>
    </location>
</feature>
<feature type="binding site" evidence="4">
    <location>
        <position position="98"/>
    </location>
    <ligand>
        <name>nicotinamide</name>
        <dbReference type="ChEBI" id="CHEBI:17154"/>
    </ligand>
</feature>
<evidence type="ECO:0000256" key="3">
    <source>
        <dbReference type="ARBA" id="ARBA00023027"/>
    </source>
</evidence>
<evidence type="ECO:0000313" key="8">
    <source>
        <dbReference type="Proteomes" id="UP001519345"/>
    </source>
</evidence>
<feature type="binding site" evidence="4">
    <location>
        <position position="99"/>
    </location>
    <ligand>
        <name>nicotinamide</name>
        <dbReference type="ChEBI" id="CHEBI:17154"/>
    </ligand>
</feature>
<dbReference type="InterPro" id="IPR026591">
    <property type="entry name" value="Sirtuin_cat_small_dom_sf"/>
</dbReference>
<feature type="binding site" evidence="4 5">
    <location>
        <position position="125"/>
    </location>
    <ligand>
        <name>Zn(2+)</name>
        <dbReference type="ChEBI" id="CHEBI:29105"/>
    </ligand>
</feature>
<accession>A0ABS4IJL2</accession>
<organism evidence="7 8">
    <name type="scientific">Virgibacillus natechei</name>
    <dbReference type="NCBI Taxonomy" id="1216297"/>
    <lineage>
        <taxon>Bacteria</taxon>
        <taxon>Bacillati</taxon>
        <taxon>Bacillota</taxon>
        <taxon>Bacilli</taxon>
        <taxon>Bacillales</taxon>
        <taxon>Bacillaceae</taxon>
        <taxon>Virgibacillus</taxon>
    </lineage>
</organism>
<feature type="binding site" evidence="4">
    <location>
        <position position="30"/>
    </location>
    <ligand>
        <name>NAD(+)</name>
        <dbReference type="ChEBI" id="CHEBI:57540"/>
    </ligand>
</feature>
<keyword evidence="4 5" id="KW-0862">Zinc</keyword>
<keyword evidence="7" id="KW-0378">Hydrolase</keyword>
<dbReference type="HAMAP" id="MF_01968">
    <property type="entry name" value="Sirtuin_ClassU"/>
    <property type="match status" value="1"/>
</dbReference>
<dbReference type="Gene3D" id="3.40.50.1220">
    <property type="entry name" value="TPP-binding domain"/>
    <property type="match status" value="1"/>
</dbReference>
<feature type="binding site" evidence="4">
    <location>
        <position position="29"/>
    </location>
    <ligand>
        <name>nicotinamide</name>
        <dbReference type="ChEBI" id="CHEBI:17154"/>
    </ligand>
</feature>
<feature type="binding site" evidence="4">
    <location>
        <position position="18"/>
    </location>
    <ligand>
        <name>NAD(+)</name>
        <dbReference type="ChEBI" id="CHEBI:57540"/>
    </ligand>
</feature>
<keyword evidence="1 4" id="KW-0963">Cytoplasm</keyword>
<dbReference type="Gene3D" id="3.30.1600.10">
    <property type="entry name" value="SIR2/SIRT2 'Small Domain"/>
    <property type="match status" value="1"/>
</dbReference>
<evidence type="ECO:0000256" key="1">
    <source>
        <dbReference type="ARBA" id="ARBA00022490"/>
    </source>
</evidence>
<feature type="active site" description="Proton acceptor" evidence="4 5">
    <location>
        <position position="114"/>
    </location>
</feature>
<comment type="caution">
    <text evidence="4">Lacks conserved residue(s) required for the propagation of feature annotation.</text>
</comment>
<feature type="binding site" evidence="4">
    <location>
        <position position="99"/>
    </location>
    <ligand>
        <name>NAD(+)</name>
        <dbReference type="ChEBI" id="CHEBI:57540"/>
    </ligand>
</feature>
<feature type="binding site" evidence="4 5">
    <location>
        <position position="141"/>
    </location>
    <ligand>
        <name>Zn(2+)</name>
        <dbReference type="ChEBI" id="CHEBI:29105"/>
    </ligand>
</feature>
<comment type="caution">
    <text evidence="7">The sequence shown here is derived from an EMBL/GenBank/DDBJ whole genome shotgun (WGS) entry which is preliminary data.</text>
</comment>
<dbReference type="PANTHER" id="PTHR11085:SF4">
    <property type="entry name" value="NAD-DEPENDENT PROTEIN DEACYLASE"/>
    <property type="match status" value="1"/>
</dbReference>
<dbReference type="InterPro" id="IPR028628">
    <property type="entry name" value="Sirtuin_class_U"/>
</dbReference>
<dbReference type="RefSeq" id="WP_209463337.1">
    <property type="nucleotide sequence ID" value="NZ_CP110224.1"/>
</dbReference>
<evidence type="ECO:0000313" key="7">
    <source>
        <dbReference type="EMBL" id="MBP1970194.1"/>
    </source>
</evidence>